<keyword evidence="4" id="KW-0843">Virulence</keyword>
<name>A0A378QLE2_9GAMM</name>
<dbReference type="InterPro" id="IPR006914">
    <property type="entry name" value="VENN_dom"/>
</dbReference>
<dbReference type="AlphaFoldDB" id="A0A378QLE2"/>
<keyword evidence="2" id="KW-0800">Toxin</keyword>
<protein>
    <submittedName>
        <fullName evidence="7">Possible hemagglutinin (DUF637)</fullName>
    </submittedName>
</protein>
<evidence type="ECO:0000259" key="5">
    <source>
        <dbReference type="Pfam" id="PF04829"/>
    </source>
</evidence>
<evidence type="ECO:0000256" key="3">
    <source>
        <dbReference type="ARBA" id="ARBA00022913"/>
    </source>
</evidence>
<evidence type="ECO:0000259" key="6">
    <source>
        <dbReference type="Pfam" id="PF04830"/>
    </source>
</evidence>
<gene>
    <name evidence="7" type="ORF">NCTC11091_02182</name>
</gene>
<dbReference type="Pfam" id="PF04830">
    <property type="entry name" value="DUF637"/>
    <property type="match status" value="1"/>
</dbReference>
<reference evidence="7 8" key="1">
    <citation type="submission" date="2018-06" db="EMBL/GenBank/DDBJ databases">
        <authorList>
            <consortium name="Pathogen Informatics"/>
            <person name="Doyle S."/>
        </authorList>
    </citation>
    <scope>NUCLEOTIDE SEQUENCE [LARGE SCALE GENOMIC DNA]</scope>
    <source>
        <strain evidence="7 8">NCTC11091</strain>
    </source>
</reference>
<evidence type="ECO:0000256" key="4">
    <source>
        <dbReference type="ARBA" id="ARBA00023026"/>
    </source>
</evidence>
<evidence type="ECO:0000313" key="7">
    <source>
        <dbReference type="EMBL" id="STZ01709.1"/>
    </source>
</evidence>
<dbReference type="Proteomes" id="UP000255193">
    <property type="component" value="Unassembled WGS sequence"/>
</dbReference>
<evidence type="ECO:0000256" key="1">
    <source>
        <dbReference type="ARBA" id="ARBA00004219"/>
    </source>
</evidence>
<accession>A0A378QLE2</accession>
<organism evidence="7 8">
    <name type="scientific">Faucicola atlantae</name>
    <dbReference type="NCBI Taxonomy" id="34059"/>
    <lineage>
        <taxon>Bacteria</taxon>
        <taxon>Pseudomonadati</taxon>
        <taxon>Pseudomonadota</taxon>
        <taxon>Gammaproteobacteria</taxon>
        <taxon>Moraxellales</taxon>
        <taxon>Moraxellaceae</taxon>
        <taxon>Faucicola</taxon>
    </lineage>
</organism>
<dbReference type="Pfam" id="PF04829">
    <property type="entry name" value="PT-VENN"/>
    <property type="match status" value="1"/>
</dbReference>
<keyword evidence="3" id="KW-1266">Target cell cytoplasm</keyword>
<dbReference type="InterPro" id="IPR006915">
    <property type="entry name" value="DUF637_hemagglutn_put"/>
</dbReference>
<sequence length="356" mass="36858">MLLVNNKGDINKTLKQLASSQTVRAALSSALTAGALQYVNTSVMPGVFENLEISDAKNLQGRLVSGAFEGTTSALVDTAINGGSLEDNLKNALLMSEVNAAHGFAASEVAYRFNEDIVRITVQASIGCLAAEARKADCESGAIGVAIGELVAQRMKGGKLSNDLNSSEREKILNLSKLLAGTVAAYAGYDAGVAINAADIAVQNNALSDDIKKLSKQVLGGLAGSAVSVGSLGEVVLNSEVRDQAIEGLKTLANSKEPLTLIKLGLIAQNKEFQNLDALMAMNGDDFGRAMVDAKYATDIALMLAGVASLPKTIISTANTVGKVGAFVVNGTRVIIKDGKAIIAATPALLTEVTHR</sequence>
<comment type="subcellular location">
    <subcellularLocation>
        <location evidence="1">Target cell</location>
        <location evidence="1">Target cell cytoplasm</location>
    </subcellularLocation>
</comment>
<dbReference type="EMBL" id="UGQA01000005">
    <property type="protein sequence ID" value="STZ01709.1"/>
    <property type="molecule type" value="Genomic_DNA"/>
</dbReference>
<evidence type="ECO:0000256" key="2">
    <source>
        <dbReference type="ARBA" id="ARBA00022656"/>
    </source>
</evidence>
<feature type="domain" description="VENN motif-containing" evidence="5">
    <location>
        <begin position="162"/>
        <end position="209"/>
    </location>
</feature>
<dbReference type="GO" id="GO:0090729">
    <property type="term" value="F:toxin activity"/>
    <property type="evidence" value="ECO:0007669"/>
    <property type="project" value="UniProtKB-KW"/>
</dbReference>
<evidence type="ECO:0000313" key="8">
    <source>
        <dbReference type="Proteomes" id="UP000255193"/>
    </source>
</evidence>
<feature type="domain" description="DUF637" evidence="6">
    <location>
        <begin position="3"/>
        <end position="144"/>
    </location>
</feature>
<proteinExistence type="predicted"/>